<keyword evidence="2" id="KW-0378">Hydrolase</keyword>
<dbReference type="Gene3D" id="3.40.50.1820">
    <property type="entry name" value="alpha/beta hydrolase"/>
    <property type="match status" value="1"/>
</dbReference>
<dbReference type="Proteomes" id="UP001360953">
    <property type="component" value="Unassembled WGS sequence"/>
</dbReference>
<organism evidence="2 3">
    <name type="scientific">Phyllosticta citribraziliensis</name>
    <dbReference type="NCBI Taxonomy" id="989973"/>
    <lineage>
        <taxon>Eukaryota</taxon>
        <taxon>Fungi</taxon>
        <taxon>Dikarya</taxon>
        <taxon>Ascomycota</taxon>
        <taxon>Pezizomycotina</taxon>
        <taxon>Dothideomycetes</taxon>
        <taxon>Dothideomycetes incertae sedis</taxon>
        <taxon>Botryosphaeriales</taxon>
        <taxon>Phyllostictaceae</taxon>
        <taxon>Phyllosticta</taxon>
    </lineage>
</organism>
<reference evidence="2 3" key="1">
    <citation type="submission" date="2024-04" db="EMBL/GenBank/DDBJ databases">
        <title>Phyllosticta paracitricarpa is synonymous to the EU quarantine fungus P. citricarpa based on phylogenomic analyses.</title>
        <authorList>
            <consortium name="Lawrence Berkeley National Laboratory"/>
            <person name="Van ingen-buijs V.A."/>
            <person name="Van westerhoven A.C."/>
            <person name="Haridas S."/>
            <person name="Skiadas P."/>
            <person name="Martin F."/>
            <person name="Groenewald J.Z."/>
            <person name="Crous P.W."/>
            <person name="Seidl M.F."/>
        </authorList>
    </citation>
    <scope>NUCLEOTIDE SEQUENCE [LARGE SCALE GENOMIC DNA]</scope>
    <source>
        <strain evidence="2 3">CPC 17464</strain>
    </source>
</reference>
<dbReference type="InterPro" id="IPR029058">
    <property type="entry name" value="AB_hydrolase_fold"/>
</dbReference>
<evidence type="ECO:0000313" key="3">
    <source>
        <dbReference type="Proteomes" id="UP001360953"/>
    </source>
</evidence>
<dbReference type="GO" id="GO:0016787">
    <property type="term" value="F:hydrolase activity"/>
    <property type="evidence" value="ECO:0007669"/>
    <property type="project" value="UniProtKB-KW"/>
</dbReference>
<comment type="caution">
    <text evidence="2">The sequence shown here is derived from an EMBL/GenBank/DDBJ whole genome shotgun (WGS) entry which is preliminary data.</text>
</comment>
<keyword evidence="3" id="KW-1185">Reference proteome</keyword>
<feature type="domain" description="Dienelactone hydrolase" evidence="1">
    <location>
        <begin position="30"/>
        <end position="243"/>
    </location>
</feature>
<proteinExistence type="predicted"/>
<dbReference type="RefSeq" id="XP_066652662.1">
    <property type="nucleotide sequence ID" value="XM_066797821.1"/>
</dbReference>
<name>A0ABR1LF00_9PEZI</name>
<dbReference type="PANTHER" id="PTHR17630:SF44">
    <property type="entry name" value="PROTEIN AIM2"/>
    <property type="match status" value="1"/>
</dbReference>
<dbReference type="InterPro" id="IPR002925">
    <property type="entry name" value="Dienelactn_hydro"/>
</dbReference>
<dbReference type="EMBL" id="JBBPEH010000010">
    <property type="protein sequence ID" value="KAK7533269.1"/>
    <property type="molecule type" value="Genomic_DNA"/>
</dbReference>
<protein>
    <submittedName>
        <fullName evidence="2">Dienelactone hydrolase</fullName>
    </submittedName>
</protein>
<dbReference type="Pfam" id="PF01738">
    <property type="entry name" value="DLH"/>
    <property type="match status" value="1"/>
</dbReference>
<evidence type="ECO:0000313" key="2">
    <source>
        <dbReference type="EMBL" id="KAK7533269.1"/>
    </source>
</evidence>
<dbReference type="GeneID" id="92030727"/>
<accession>A0ABR1LF00</accession>
<evidence type="ECO:0000259" key="1">
    <source>
        <dbReference type="Pfam" id="PF01738"/>
    </source>
</evidence>
<sequence>MASNPPAKCCTVAVKHEGKPTGSIEKVGGIESYVAYPADKSTENAVLILTDIFGHEFNNSQLIADEYAANGYYTVVPDLFNKNPVPAQMPEGFDLMAWLQNHLVQHVEPIVQSVVKALRADKGTKRVGGVGYCFGAKYVVRALQPGNIDVGFVAHPSFVDADELKAIQGPLSIAAAETDDIFPAPKRRESEDILVGIKATYQLNLFSGVEHGFAVRGDVSKKHVKFAKEQAFYQAVAWFDEYLKA</sequence>
<dbReference type="PANTHER" id="PTHR17630">
    <property type="entry name" value="DIENELACTONE HYDROLASE"/>
    <property type="match status" value="1"/>
</dbReference>
<dbReference type="SUPFAM" id="SSF53474">
    <property type="entry name" value="alpha/beta-Hydrolases"/>
    <property type="match status" value="1"/>
</dbReference>
<gene>
    <name evidence="2" type="ORF">J3D65DRAFT_594392</name>
</gene>